<evidence type="ECO:0000313" key="3">
    <source>
        <dbReference type="Proteomes" id="UP000576082"/>
    </source>
</evidence>
<dbReference type="RefSeq" id="WP_169655457.1">
    <property type="nucleotide sequence ID" value="NZ_JABANE010000008.1"/>
</dbReference>
<evidence type="ECO:0000256" key="1">
    <source>
        <dbReference type="SAM" id="SignalP"/>
    </source>
</evidence>
<sequence length="202" mass="23378">MIKIFFYLSVFFFSSPLLLAQDISSLSDQLKLIDGILAIKAHATSGEDSFFQMSEKVTKKTVFWEVFREKGELRRNYALSNLPNGIYHFQFALDGKAISGEIFNKSEGPTLKVYHSTEYKRPYFNVKVEKDTLQIDGFFAQDSEVQISIKNEDEFEDLYNASIELKNGKLKTQYILDTFGKGNYVIRAKLKDRTFVRNFILK</sequence>
<evidence type="ECO:0008006" key="4">
    <source>
        <dbReference type="Google" id="ProtNLM"/>
    </source>
</evidence>
<comment type="caution">
    <text evidence="2">The sequence shown here is derived from an EMBL/GenBank/DDBJ whole genome shotgun (WGS) entry which is preliminary data.</text>
</comment>
<dbReference type="AlphaFoldDB" id="A0A7X9RQY3"/>
<name>A0A7X9RQY3_9BACT</name>
<feature type="chain" id="PRO_5031056961" description="T9SS type A sorting domain-containing protein" evidence="1">
    <location>
        <begin position="21"/>
        <end position="202"/>
    </location>
</feature>
<gene>
    <name evidence="2" type="ORF">HHU12_04640</name>
</gene>
<evidence type="ECO:0000313" key="2">
    <source>
        <dbReference type="EMBL" id="NME67248.1"/>
    </source>
</evidence>
<protein>
    <recommendedName>
        <fullName evidence="4">T9SS type A sorting domain-containing protein</fullName>
    </recommendedName>
</protein>
<organism evidence="2 3">
    <name type="scientific">Flammeovirga aprica JL-4</name>
    <dbReference type="NCBI Taxonomy" id="694437"/>
    <lineage>
        <taxon>Bacteria</taxon>
        <taxon>Pseudomonadati</taxon>
        <taxon>Bacteroidota</taxon>
        <taxon>Cytophagia</taxon>
        <taxon>Cytophagales</taxon>
        <taxon>Flammeovirgaceae</taxon>
        <taxon>Flammeovirga</taxon>
    </lineage>
</organism>
<proteinExistence type="predicted"/>
<keyword evidence="3" id="KW-1185">Reference proteome</keyword>
<dbReference type="Proteomes" id="UP000576082">
    <property type="component" value="Unassembled WGS sequence"/>
</dbReference>
<feature type="signal peptide" evidence="1">
    <location>
        <begin position="1"/>
        <end position="20"/>
    </location>
</feature>
<dbReference type="EMBL" id="JABANE010000008">
    <property type="protein sequence ID" value="NME67248.1"/>
    <property type="molecule type" value="Genomic_DNA"/>
</dbReference>
<accession>A0A7X9RQY3</accession>
<keyword evidence="1" id="KW-0732">Signal</keyword>
<reference evidence="2 3" key="1">
    <citation type="submission" date="2020-04" db="EMBL/GenBank/DDBJ databases">
        <title>Flammeovirga sp. SR4, a novel species isolated from seawater.</title>
        <authorList>
            <person name="Wang X."/>
        </authorList>
    </citation>
    <scope>NUCLEOTIDE SEQUENCE [LARGE SCALE GENOMIC DNA]</scope>
    <source>
        <strain evidence="2 3">ATCC 23126</strain>
    </source>
</reference>